<accession>A0A955I5S3</accession>
<proteinExistence type="predicted"/>
<reference evidence="4" key="1">
    <citation type="submission" date="2020-04" db="EMBL/GenBank/DDBJ databases">
        <authorList>
            <person name="Zhang T."/>
        </authorList>
    </citation>
    <scope>NUCLEOTIDE SEQUENCE</scope>
    <source>
        <strain evidence="4">HKST-UBA12</strain>
    </source>
</reference>
<dbReference type="Pfam" id="PF00534">
    <property type="entry name" value="Glycos_transf_1"/>
    <property type="match status" value="1"/>
</dbReference>
<dbReference type="Proteomes" id="UP000760819">
    <property type="component" value="Unassembled WGS sequence"/>
</dbReference>
<feature type="region of interest" description="Disordered" evidence="2">
    <location>
        <begin position="1"/>
        <end position="29"/>
    </location>
</feature>
<comment type="caution">
    <text evidence="4">The sequence shown here is derived from an EMBL/GenBank/DDBJ whole genome shotgun (WGS) entry which is preliminary data.</text>
</comment>
<dbReference type="Gene3D" id="3.40.50.2000">
    <property type="entry name" value="Glycogen Phosphorylase B"/>
    <property type="match status" value="2"/>
</dbReference>
<dbReference type="AlphaFoldDB" id="A0A955I5S3"/>
<evidence type="ECO:0000259" key="3">
    <source>
        <dbReference type="Pfam" id="PF00534"/>
    </source>
</evidence>
<dbReference type="EMBL" id="JAGQLI010000080">
    <property type="protein sequence ID" value="MCA9379102.1"/>
    <property type="molecule type" value="Genomic_DNA"/>
</dbReference>
<dbReference type="GO" id="GO:0009103">
    <property type="term" value="P:lipopolysaccharide biosynthetic process"/>
    <property type="evidence" value="ECO:0007669"/>
    <property type="project" value="TreeGrafter"/>
</dbReference>
<organism evidence="4 5">
    <name type="scientific">Candidatus Dojkabacteria bacterium</name>
    <dbReference type="NCBI Taxonomy" id="2099670"/>
    <lineage>
        <taxon>Bacteria</taxon>
        <taxon>Candidatus Dojkabacteria</taxon>
    </lineage>
</organism>
<dbReference type="PANTHER" id="PTHR46401:SF2">
    <property type="entry name" value="GLYCOSYLTRANSFERASE WBBK-RELATED"/>
    <property type="match status" value="1"/>
</dbReference>
<evidence type="ECO:0000313" key="5">
    <source>
        <dbReference type="Proteomes" id="UP000760819"/>
    </source>
</evidence>
<protein>
    <submittedName>
        <fullName evidence="4">Glycosyltransferase family 4 protein</fullName>
    </submittedName>
</protein>
<evidence type="ECO:0000256" key="2">
    <source>
        <dbReference type="SAM" id="MobiDB-lite"/>
    </source>
</evidence>
<dbReference type="GO" id="GO:0016757">
    <property type="term" value="F:glycosyltransferase activity"/>
    <property type="evidence" value="ECO:0007669"/>
    <property type="project" value="InterPro"/>
</dbReference>
<dbReference type="InterPro" id="IPR001296">
    <property type="entry name" value="Glyco_trans_1"/>
</dbReference>
<evidence type="ECO:0000256" key="1">
    <source>
        <dbReference type="ARBA" id="ARBA00022679"/>
    </source>
</evidence>
<keyword evidence="1" id="KW-0808">Transferase</keyword>
<sequence>MAEKIKLRTNQQTGSDSPQLPAVDGNGEQQAAIVSNSQPLDKDATNGKNATLPKRIMIDITFLLDQYANRGIGRYGREMASRIVTHVAEHPGHGYQVHLMGFGELVQNLELLELSKETIDHIFIPLDEQASLPVVFHSLGTAKLSSPLTNIRLYNSQIKPLVAQVNPDLYLAMHFDRGLPSKIAPTAVAIHDAIPLATGKFSAKGPVINFLKGIYYKSMWNRIKDAKLVLTSSEISRKDLINYGDLKPPQIKVIYLGISEIFRSKNIPRNTKVIYETLAKYGIRTLVRGGVPKPTEYLFYDAGLELTKNPDKLLKIFAKITDHYPDLGLVITGGDFELNPLDGKFVTANERSDNFARLAIELGIGKHIIPTGRIPEADMAILLSQAKAYINMSGYEGFGFGPVQAMAAGVPAIVSDQPCFREISGDAALVVSTIDELQASAKIIEFLSSPEQMQQSVKQGEELAQKYSWAETFKQTWQEINKLVG</sequence>
<feature type="domain" description="Glycosyl transferase family 1" evidence="3">
    <location>
        <begin position="292"/>
        <end position="461"/>
    </location>
</feature>
<evidence type="ECO:0000313" key="4">
    <source>
        <dbReference type="EMBL" id="MCA9379102.1"/>
    </source>
</evidence>
<dbReference type="SUPFAM" id="SSF53756">
    <property type="entry name" value="UDP-Glycosyltransferase/glycogen phosphorylase"/>
    <property type="match status" value="1"/>
</dbReference>
<dbReference type="CDD" id="cd03809">
    <property type="entry name" value="GT4_MtfB-like"/>
    <property type="match status" value="1"/>
</dbReference>
<gene>
    <name evidence="4" type="ORF">KC640_01615</name>
</gene>
<feature type="compositionally biased region" description="Polar residues" evidence="2">
    <location>
        <begin position="8"/>
        <end position="18"/>
    </location>
</feature>
<reference evidence="4" key="2">
    <citation type="journal article" date="2021" name="Microbiome">
        <title>Successional dynamics and alternative stable states in a saline activated sludge microbial community over 9 years.</title>
        <authorList>
            <person name="Wang Y."/>
            <person name="Ye J."/>
            <person name="Ju F."/>
            <person name="Liu L."/>
            <person name="Boyd J.A."/>
            <person name="Deng Y."/>
            <person name="Parks D.H."/>
            <person name="Jiang X."/>
            <person name="Yin X."/>
            <person name="Woodcroft B.J."/>
            <person name="Tyson G.W."/>
            <person name="Hugenholtz P."/>
            <person name="Polz M.F."/>
            <person name="Zhang T."/>
        </authorList>
    </citation>
    <scope>NUCLEOTIDE SEQUENCE</scope>
    <source>
        <strain evidence="4">HKST-UBA12</strain>
    </source>
</reference>
<name>A0A955I5S3_9BACT</name>
<dbReference type="PANTHER" id="PTHR46401">
    <property type="entry name" value="GLYCOSYLTRANSFERASE WBBK-RELATED"/>
    <property type="match status" value="1"/>
</dbReference>